<dbReference type="Gene3D" id="1.20.58.1100">
    <property type="match status" value="1"/>
</dbReference>
<dbReference type="FunFam" id="2.60.40.150:FF:000014">
    <property type="entry name" value="protein unc-13 homolog B"/>
    <property type="match status" value="1"/>
</dbReference>
<dbReference type="SMART" id="SM00239">
    <property type="entry name" value="C2"/>
    <property type="match status" value="1"/>
</dbReference>
<evidence type="ECO:0000256" key="3">
    <source>
        <dbReference type="SAM" id="MobiDB-lite"/>
    </source>
</evidence>
<dbReference type="InterPro" id="IPR014772">
    <property type="entry name" value="Munc13_dom-2"/>
</dbReference>
<keyword evidence="2" id="KW-0863">Zinc-finger</keyword>
<dbReference type="PROSITE" id="PS51258">
    <property type="entry name" value="MHD1"/>
    <property type="match status" value="1"/>
</dbReference>
<dbReference type="GO" id="GO:0098831">
    <property type="term" value="C:presynaptic active zone cytoplasmic component"/>
    <property type="evidence" value="ECO:0007669"/>
    <property type="project" value="TreeGrafter"/>
</dbReference>
<evidence type="ECO:0000256" key="1">
    <source>
        <dbReference type="ARBA" id="ARBA00022737"/>
    </source>
</evidence>
<dbReference type="InterPro" id="IPR000008">
    <property type="entry name" value="C2_dom"/>
</dbReference>
<accession>A0A0P4W6A3</accession>
<dbReference type="Gene3D" id="1.10.357.50">
    <property type="match status" value="1"/>
</dbReference>
<dbReference type="PROSITE" id="PS50004">
    <property type="entry name" value="C2"/>
    <property type="match status" value="1"/>
</dbReference>
<dbReference type="FunFam" id="1.10.357.50:FF:000001">
    <property type="entry name" value="Protein unc-13 homolog B"/>
    <property type="match status" value="1"/>
</dbReference>
<feature type="region of interest" description="Disordered" evidence="3">
    <location>
        <begin position="733"/>
        <end position="795"/>
    </location>
</feature>
<dbReference type="Pfam" id="PF06292">
    <property type="entry name" value="MUN"/>
    <property type="match status" value="1"/>
</dbReference>
<dbReference type="GO" id="GO:0008270">
    <property type="term" value="F:zinc ion binding"/>
    <property type="evidence" value="ECO:0007669"/>
    <property type="project" value="UniProtKB-KW"/>
</dbReference>
<dbReference type="PANTHER" id="PTHR10480">
    <property type="entry name" value="PROTEIN UNC-13 HOMOLOG"/>
    <property type="match status" value="1"/>
</dbReference>
<feature type="domain" description="MHD1" evidence="5">
    <location>
        <begin position="312"/>
        <end position="455"/>
    </location>
</feature>
<organism evidence="7">
    <name type="scientific">Scylla olivacea</name>
    <name type="common">Orange mud crab</name>
    <name type="synonym">Cancer olivacea</name>
    <dbReference type="NCBI Taxonomy" id="85551"/>
    <lineage>
        <taxon>Eukaryota</taxon>
        <taxon>Metazoa</taxon>
        <taxon>Ecdysozoa</taxon>
        <taxon>Arthropoda</taxon>
        <taxon>Crustacea</taxon>
        <taxon>Multicrustacea</taxon>
        <taxon>Malacostraca</taxon>
        <taxon>Eumalacostraca</taxon>
        <taxon>Eucarida</taxon>
        <taxon>Decapoda</taxon>
        <taxon>Pleocyemata</taxon>
        <taxon>Brachyura</taxon>
        <taxon>Eubrachyura</taxon>
        <taxon>Portunoidea</taxon>
        <taxon>Portunidae</taxon>
        <taxon>Portuninae</taxon>
        <taxon>Scylla</taxon>
    </lineage>
</organism>
<dbReference type="GO" id="GO:0016081">
    <property type="term" value="P:synaptic vesicle docking"/>
    <property type="evidence" value="ECO:0007669"/>
    <property type="project" value="TreeGrafter"/>
</dbReference>
<dbReference type="SUPFAM" id="SSF49562">
    <property type="entry name" value="C2 domain (Calcium/lipid-binding domain, CaLB)"/>
    <property type="match status" value="1"/>
</dbReference>
<feature type="domain" description="MHD2" evidence="6">
    <location>
        <begin position="560"/>
        <end position="726"/>
    </location>
</feature>
<dbReference type="EMBL" id="GDRN01069765">
    <property type="protein sequence ID" value="JAI63993.1"/>
    <property type="molecule type" value="Transcribed_RNA"/>
</dbReference>
<dbReference type="GO" id="GO:0099525">
    <property type="term" value="P:presynaptic dense core vesicle exocytosis"/>
    <property type="evidence" value="ECO:0007669"/>
    <property type="project" value="TreeGrafter"/>
</dbReference>
<evidence type="ECO:0000313" key="7">
    <source>
        <dbReference type="EMBL" id="JAI63993.1"/>
    </source>
</evidence>
<evidence type="ECO:0008006" key="8">
    <source>
        <dbReference type="Google" id="ProtNLM"/>
    </source>
</evidence>
<dbReference type="Gene3D" id="2.60.40.150">
    <property type="entry name" value="C2 domain"/>
    <property type="match status" value="1"/>
</dbReference>
<dbReference type="GO" id="GO:0030672">
    <property type="term" value="C:synaptic vesicle membrane"/>
    <property type="evidence" value="ECO:0007669"/>
    <property type="project" value="TreeGrafter"/>
</dbReference>
<dbReference type="PANTHER" id="PTHR10480:SF12">
    <property type="entry name" value="UNC-13, ISOFORM E"/>
    <property type="match status" value="1"/>
</dbReference>
<dbReference type="PROSITE" id="PS51259">
    <property type="entry name" value="MHD2"/>
    <property type="match status" value="1"/>
</dbReference>
<protein>
    <recommendedName>
        <fullName evidence="8">C2 domain-containing protein</fullName>
    </recommendedName>
</protein>
<dbReference type="GO" id="GO:0061789">
    <property type="term" value="P:dense core granule priming"/>
    <property type="evidence" value="ECO:0007669"/>
    <property type="project" value="TreeGrafter"/>
</dbReference>
<evidence type="ECO:0000259" key="4">
    <source>
        <dbReference type="PROSITE" id="PS50004"/>
    </source>
</evidence>
<dbReference type="SMART" id="SM01145">
    <property type="entry name" value="DUF1041"/>
    <property type="match status" value="1"/>
</dbReference>
<dbReference type="GO" id="GO:0005516">
    <property type="term" value="F:calmodulin binding"/>
    <property type="evidence" value="ECO:0007669"/>
    <property type="project" value="TreeGrafter"/>
</dbReference>
<evidence type="ECO:0000259" key="5">
    <source>
        <dbReference type="PROSITE" id="PS51258"/>
    </source>
</evidence>
<dbReference type="Pfam" id="PF00168">
    <property type="entry name" value="C2"/>
    <property type="match status" value="1"/>
</dbReference>
<evidence type="ECO:0000259" key="6">
    <source>
        <dbReference type="PROSITE" id="PS51259"/>
    </source>
</evidence>
<reference evidence="7" key="1">
    <citation type="submission" date="2015-09" db="EMBL/GenBank/DDBJ databases">
        <title>Scylla olivacea transcriptome.</title>
        <authorList>
            <person name="Ikhwanuddin M."/>
        </authorList>
    </citation>
    <scope>NUCLEOTIDE SEQUENCE</scope>
</reference>
<name>A0A0P4W6A3_SCYOL</name>
<dbReference type="GO" id="GO:0042734">
    <property type="term" value="C:presynaptic membrane"/>
    <property type="evidence" value="ECO:0007669"/>
    <property type="project" value="TreeGrafter"/>
</dbReference>
<keyword evidence="1" id="KW-0677">Repeat</keyword>
<dbReference type="GO" id="GO:0031594">
    <property type="term" value="C:neuromuscular junction"/>
    <property type="evidence" value="ECO:0007669"/>
    <property type="project" value="TreeGrafter"/>
</dbReference>
<dbReference type="GO" id="GO:0035249">
    <property type="term" value="P:synaptic transmission, glutamatergic"/>
    <property type="evidence" value="ECO:0007669"/>
    <property type="project" value="TreeGrafter"/>
</dbReference>
<dbReference type="InterPro" id="IPR027080">
    <property type="entry name" value="Unc-13"/>
</dbReference>
<proteinExistence type="predicted"/>
<evidence type="ECO:0000256" key="2">
    <source>
        <dbReference type="ARBA" id="ARBA00022771"/>
    </source>
</evidence>
<feature type="compositionally biased region" description="Acidic residues" evidence="3">
    <location>
        <begin position="754"/>
        <end position="771"/>
    </location>
</feature>
<dbReference type="InterPro" id="IPR010439">
    <property type="entry name" value="MUN_dom"/>
</dbReference>
<feature type="domain" description="C2" evidence="4">
    <location>
        <begin position="796"/>
        <end position="925"/>
    </location>
</feature>
<dbReference type="GO" id="GO:0043195">
    <property type="term" value="C:terminal bouton"/>
    <property type="evidence" value="ECO:0007669"/>
    <property type="project" value="TreeGrafter"/>
</dbReference>
<dbReference type="GO" id="GO:0019992">
    <property type="term" value="F:diacylglycerol binding"/>
    <property type="evidence" value="ECO:0007669"/>
    <property type="project" value="InterPro"/>
</dbReference>
<keyword evidence="2" id="KW-0479">Metal-binding</keyword>
<dbReference type="CDD" id="cd08395">
    <property type="entry name" value="C2C_Munc13"/>
    <property type="match status" value="1"/>
</dbReference>
<sequence length="971" mass="110377">MDVWYNLEKRTDKSAVSGAIRLHISVEIKGEEKVAPYHVQYTCLHENLFHYLCEQEGGAVKLPQAKGDDAWKVYFDDHAQDIVDEFAMRYGIESIYQAMTHFHCLSTKYLCPGVPAVMSTLLANINAFYAHTTASSAVSASDRFAASNFGKEKFVKLLDQLHNSLRIDLSMYRNNFPASSNEKLQDLKSTVDLLTSITFFRMKVQELSSPPRASVVVKDCAIACLRSTYQFLFENCYELYNREFQVDPSEKKEGGEQGPRLESVDFWHKLIALIVSVIEEDKNSYAPVLNQFPQEFNIGQLSASTMWSMFAVDIKYALEEHEQHRLCKSSEYMNLHFKVKWLYNNYVKDVPPYKDQVPEYPAWFEPFVMQWLNENDDVSLEYLNGAFQRDKKDEFPPSSENSLFSNSVVDVFTQLTQCFGVVSKLECPDPEIWKRFMKRFAKTIVKVLLAYADICKKEFPNYVDDEKKACILMNNIQQLRVQLEKMYEKMGGEKLEEDVATILNELQGSLNTVLDELAHRFAKSLEDRIAVKVKEMGDKLAAVKSTGQGTQRNNIANEADEVLAPLMDLLEDSLSLYAHSCEKTVLKRLLKELWKIVMTTMEKTVVLPPMTDKAMMLKNLTDNAKNLAANAKIEDMSRLIKSQLAGGKDVKNAVSNIMDISKDFERNLTPKQCAVLEAALDTIKQYFHANGSGLKKNFLDKSPELKSLNYALSLYTQTTDTLIKTFVSTQTSQVPANDSKFPGKAKKKRKEQVSTEEEEGDEEPEAEDDTDDPVKAKKIRKKLSMSDKRGSTEEGTVGEISIQVDLYTHPGTGEQRINVKVVAANDLRWPTTAGGMFRPFVEVNLIGPHLADKKRKFATKSKSNSWSPKYNESVQFLIGSEEGPESFELHICVKDYCFARDDRLVGVAVLQLRDIVDQGSCATWLFLGKRCHMDETGWTVLRILSQRTNDEVSKEFVKLKSEVRGEPPITQ</sequence>
<dbReference type="GO" id="GO:0017075">
    <property type="term" value="F:syntaxin-1 binding"/>
    <property type="evidence" value="ECO:0007669"/>
    <property type="project" value="TreeGrafter"/>
</dbReference>
<dbReference type="InterPro" id="IPR035892">
    <property type="entry name" value="C2_domain_sf"/>
</dbReference>
<keyword evidence="2" id="KW-0862">Zinc</keyword>
<dbReference type="InterPro" id="IPR014770">
    <property type="entry name" value="Munc13_1"/>
</dbReference>
<dbReference type="AlphaFoldDB" id="A0A0P4W6A3"/>
<dbReference type="GO" id="GO:0016082">
    <property type="term" value="P:synaptic vesicle priming"/>
    <property type="evidence" value="ECO:0007669"/>
    <property type="project" value="TreeGrafter"/>
</dbReference>